<dbReference type="KEGG" id="mhey:H2LOC_016810"/>
<comment type="subcellular location">
    <subcellularLocation>
        <location evidence="2">Cytoplasm</location>
    </subcellularLocation>
</comment>
<dbReference type="PANTHER" id="PTHR33515">
    <property type="entry name" value="RIBOSOME-BINDING FACTOR A, CHLOROPLASTIC-RELATED"/>
    <property type="match status" value="1"/>
</dbReference>
<dbReference type="PROSITE" id="PS01319">
    <property type="entry name" value="RBFA"/>
    <property type="match status" value="1"/>
</dbReference>
<name>A0A6B8KJI7_9HYPH</name>
<dbReference type="Proteomes" id="UP000309061">
    <property type="component" value="Chromosome"/>
</dbReference>
<reference evidence="4 5" key="1">
    <citation type="submission" date="2019-11" db="EMBL/GenBank/DDBJ databases">
        <title>The genome sequence of Methylocystis heyeri.</title>
        <authorList>
            <person name="Oshkin I.Y."/>
            <person name="Miroshnikov K."/>
            <person name="Dedysh S.N."/>
        </authorList>
    </citation>
    <scope>NUCLEOTIDE SEQUENCE [LARGE SCALE GENOMIC DNA]</scope>
    <source>
        <strain evidence="4 5">H2</strain>
    </source>
</reference>
<dbReference type="InterPro" id="IPR023799">
    <property type="entry name" value="RbfA_dom_sf"/>
</dbReference>
<feature type="compositionally biased region" description="Acidic residues" evidence="3">
    <location>
        <begin position="136"/>
        <end position="151"/>
    </location>
</feature>
<evidence type="ECO:0000313" key="5">
    <source>
        <dbReference type="Proteomes" id="UP000309061"/>
    </source>
</evidence>
<dbReference type="GO" id="GO:0005829">
    <property type="term" value="C:cytosol"/>
    <property type="evidence" value="ECO:0007669"/>
    <property type="project" value="TreeGrafter"/>
</dbReference>
<comment type="subunit">
    <text evidence="2">Monomer. Binds 30S ribosomal subunits, but not 50S ribosomal subunits or 70S ribosomes.</text>
</comment>
<accession>A0A6B8KJI7</accession>
<dbReference type="OrthoDB" id="9805051at2"/>
<dbReference type="GO" id="GO:0043024">
    <property type="term" value="F:ribosomal small subunit binding"/>
    <property type="evidence" value="ECO:0007669"/>
    <property type="project" value="TreeGrafter"/>
</dbReference>
<gene>
    <name evidence="2 4" type="primary">rbfA</name>
    <name evidence="4" type="ORF">H2LOC_016810</name>
</gene>
<dbReference type="Pfam" id="PF02033">
    <property type="entry name" value="RBFA"/>
    <property type="match status" value="1"/>
</dbReference>
<dbReference type="InterPro" id="IPR015946">
    <property type="entry name" value="KH_dom-like_a/b"/>
</dbReference>
<keyword evidence="1 2" id="KW-0690">Ribosome biogenesis</keyword>
<proteinExistence type="inferred from homology"/>
<dbReference type="GO" id="GO:0030490">
    <property type="term" value="P:maturation of SSU-rRNA"/>
    <property type="evidence" value="ECO:0007669"/>
    <property type="project" value="UniProtKB-UniRule"/>
</dbReference>
<organism evidence="4 5">
    <name type="scientific">Methylocystis heyeri</name>
    <dbReference type="NCBI Taxonomy" id="391905"/>
    <lineage>
        <taxon>Bacteria</taxon>
        <taxon>Pseudomonadati</taxon>
        <taxon>Pseudomonadota</taxon>
        <taxon>Alphaproteobacteria</taxon>
        <taxon>Hyphomicrobiales</taxon>
        <taxon>Methylocystaceae</taxon>
        <taxon>Methylocystis</taxon>
    </lineage>
</organism>
<dbReference type="AlphaFoldDB" id="A0A6B8KJI7"/>
<dbReference type="PANTHER" id="PTHR33515:SF1">
    <property type="entry name" value="RIBOSOME-BINDING FACTOR A, CHLOROPLASTIC-RELATED"/>
    <property type="match status" value="1"/>
</dbReference>
<comment type="similarity">
    <text evidence="2">Belongs to the RbfA family.</text>
</comment>
<feature type="region of interest" description="Disordered" evidence="3">
    <location>
        <begin position="127"/>
        <end position="151"/>
    </location>
</feature>
<dbReference type="SUPFAM" id="SSF89919">
    <property type="entry name" value="Ribosome-binding factor A, RbfA"/>
    <property type="match status" value="1"/>
</dbReference>
<keyword evidence="2" id="KW-0963">Cytoplasm</keyword>
<dbReference type="InterPro" id="IPR020053">
    <property type="entry name" value="Ribosome-bd_factorA_CS"/>
</dbReference>
<evidence type="ECO:0000256" key="1">
    <source>
        <dbReference type="ARBA" id="ARBA00022517"/>
    </source>
</evidence>
<comment type="function">
    <text evidence="2">One of several proteins that assist in the late maturation steps of the functional core of the 30S ribosomal subunit. Associates with free 30S ribosomal subunits (but not with 30S subunits that are part of 70S ribosomes or polysomes). Required for efficient processing of 16S rRNA. May interact with the 5'-terminal helix region of 16S rRNA.</text>
</comment>
<dbReference type="NCBIfam" id="NF001802">
    <property type="entry name" value="PRK00521.2-5"/>
    <property type="match status" value="1"/>
</dbReference>
<evidence type="ECO:0000256" key="2">
    <source>
        <dbReference type="HAMAP-Rule" id="MF_00003"/>
    </source>
</evidence>
<dbReference type="EMBL" id="CP046052">
    <property type="protein sequence ID" value="QGM47221.1"/>
    <property type="molecule type" value="Genomic_DNA"/>
</dbReference>
<evidence type="ECO:0000313" key="4">
    <source>
        <dbReference type="EMBL" id="QGM47221.1"/>
    </source>
</evidence>
<dbReference type="InterPro" id="IPR000238">
    <property type="entry name" value="RbfA"/>
</dbReference>
<sequence>MSRSHHAHGAEPSQRMLRVAELIRHSSAQIFARGEINDPVLEKHVVTVSRVKMSPDLKLATVYVMPLGGADEPEVLAALDRHRKFLRGELAHLVNLKFAPELRFRIDDSFDNVSRIDALLSSEKVRRDLLSRETETPGEGDDEQEENGSAR</sequence>
<evidence type="ECO:0000256" key="3">
    <source>
        <dbReference type="SAM" id="MobiDB-lite"/>
    </source>
</evidence>
<dbReference type="HAMAP" id="MF_00003">
    <property type="entry name" value="RbfA"/>
    <property type="match status" value="1"/>
</dbReference>
<dbReference type="RefSeq" id="WP_136498244.1">
    <property type="nucleotide sequence ID" value="NZ_CP046052.1"/>
</dbReference>
<protein>
    <recommendedName>
        <fullName evidence="2">Ribosome-binding factor A</fullName>
    </recommendedName>
</protein>
<keyword evidence="5" id="KW-1185">Reference proteome</keyword>
<dbReference type="NCBIfam" id="TIGR00082">
    <property type="entry name" value="rbfA"/>
    <property type="match status" value="1"/>
</dbReference>
<dbReference type="Gene3D" id="3.30.300.20">
    <property type="match status" value="1"/>
</dbReference>